<evidence type="ECO:0000259" key="7">
    <source>
        <dbReference type="PROSITE" id="PS50106"/>
    </source>
</evidence>
<dbReference type="InterPro" id="IPR029045">
    <property type="entry name" value="ClpP/crotonase-like_dom_sf"/>
</dbReference>
<dbReference type="InterPro" id="IPR001478">
    <property type="entry name" value="PDZ"/>
</dbReference>
<dbReference type="Gene3D" id="3.30.750.44">
    <property type="match status" value="1"/>
</dbReference>
<dbReference type="InterPro" id="IPR040573">
    <property type="entry name" value="TSP_N"/>
</dbReference>
<dbReference type="SUPFAM" id="SSF52096">
    <property type="entry name" value="ClpP/crotonase"/>
    <property type="match status" value="1"/>
</dbReference>
<dbReference type="SUPFAM" id="SSF50156">
    <property type="entry name" value="PDZ domain-like"/>
    <property type="match status" value="1"/>
</dbReference>
<dbReference type="InterPro" id="IPR005151">
    <property type="entry name" value="Tail-specific_protease"/>
</dbReference>
<evidence type="ECO:0000256" key="1">
    <source>
        <dbReference type="ARBA" id="ARBA00009179"/>
    </source>
</evidence>
<proteinExistence type="inferred from homology"/>
<evidence type="ECO:0000313" key="9">
    <source>
        <dbReference type="Proteomes" id="UP000014115"/>
    </source>
</evidence>
<dbReference type="GO" id="GO:0004252">
    <property type="term" value="F:serine-type endopeptidase activity"/>
    <property type="evidence" value="ECO:0007669"/>
    <property type="project" value="UniProtKB-EC"/>
</dbReference>
<reference evidence="8 9" key="1">
    <citation type="journal article" date="2012" name="J. Bacteriol.">
        <title>Genome Sequence of Idiomarina xiamenensis Type Strain 10-D-4.</title>
        <authorList>
            <person name="Lai Q."/>
            <person name="Wang L."/>
            <person name="Wang W."/>
            <person name="Shao Z."/>
        </authorList>
    </citation>
    <scope>NUCLEOTIDE SEQUENCE [LARGE SCALE GENOMIC DNA]</scope>
    <source>
        <strain evidence="8 9">10-D-4</strain>
    </source>
</reference>
<dbReference type="SMART" id="SM00245">
    <property type="entry name" value="TSPc"/>
    <property type="match status" value="1"/>
</dbReference>
<dbReference type="Pfam" id="PF03572">
    <property type="entry name" value="Peptidase_S41"/>
    <property type="match status" value="1"/>
</dbReference>
<gene>
    <name evidence="8" type="ORF">A10D4_02287</name>
</gene>
<dbReference type="GO" id="GO:0007165">
    <property type="term" value="P:signal transduction"/>
    <property type="evidence" value="ECO:0007669"/>
    <property type="project" value="TreeGrafter"/>
</dbReference>
<dbReference type="NCBIfam" id="TIGR00225">
    <property type="entry name" value="prc"/>
    <property type="match status" value="1"/>
</dbReference>
<evidence type="ECO:0000256" key="3">
    <source>
        <dbReference type="ARBA" id="ARBA00022801"/>
    </source>
</evidence>
<feature type="domain" description="PDZ" evidence="7">
    <location>
        <begin position="250"/>
        <end position="313"/>
    </location>
</feature>
<comment type="caution">
    <text evidence="8">The sequence shown here is derived from an EMBL/GenBank/DDBJ whole genome shotgun (WGS) entry which is preliminary data.</text>
</comment>
<dbReference type="FunFam" id="3.90.226.10:FF:000090">
    <property type="entry name" value="Tail-specific protease"/>
    <property type="match status" value="1"/>
</dbReference>
<dbReference type="Pfam" id="PF00595">
    <property type="entry name" value="PDZ"/>
    <property type="match status" value="1"/>
</dbReference>
<accession>K2KGA4</accession>
<dbReference type="PATRIC" id="fig|740709.3.peg.461"/>
<evidence type="ECO:0000256" key="4">
    <source>
        <dbReference type="ARBA" id="ARBA00022825"/>
    </source>
</evidence>
<dbReference type="MEROPS" id="S41.001"/>
<keyword evidence="9" id="KW-1185">Reference proteome</keyword>
<dbReference type="GO" id="GO:0030288">
    <property type="term" value="C:outer membrane-bounded periplasmic space"/>
    <property type="evidence" value="ECO:0007669"/>
    <property type="project" value="TreeGrafter"/>
</dbReference>
<dbReference type="OrthoDB" id="9812068at2"/>
<sequence>MKKQVWGSVALTALLLSPLALAIPPTHQIDELPSLAQEPQHEVASKRVSAYFTRYHFKHMELNNELSSAIHDRYLKMLDYNKMFLLQSDIDAAEEYRYLFDDMISSGELEVAYQLYQKGLQRRFERYSYALSLLDDEPFDFSQADDKYYYDREDAEWAASEQELNQLWQKRVKYDALNLKLAGKEWPDIKETLGKRYNSALNRLTQSQSEDVFQTVMNAFARSVEAHTSYLSPRNSERFEQNMNLELEGIGAVLQAEYDYTVIRSLVPGGPADKTGELAPEDKIVGVAQGADEDPEFVDVIGWRLDDVVDLIKGPKGSTVRLQVLKASQGAGGKPQVVSIVRDKVKLEDRAAKAEVKVPESGPYQGRSMGVIEIPGFYNGLTADVAKLIADFADNEKAIEGIIIDLRGNGGGALNEAIGLTGLFIDEGPVVQVSDGNGRVEVSRDEDERIAYAGPLVVMVNRYSASASEIFAAAMQDYGRALIVGENTFGKGTVQQHRGLNRRFDFFEEPLGSIQYTIAKFYRINGGSTQRKGVEPDVKLPAYIDPEEFGESSEDNALPWDRIARVDYRTYDPLSVEQIQKLQQSADKRVDSSPEFGYVLEDIAKYQHEKGKTWVSLVLAEREQEDKAQREQRLQRVNERLQREGLEAVDDVDNAPESVLEMDPYLDETVTIAFDFIETDKMAANAQ</sequence>
<dbReference type="RefSeq" id="WP_008487474.1">
    <property type="nucleotide sequence ID" value="NZ_AMRG01000002.1"/>
</dbReference>
<dbReference type="InterPro" id="IPR004447">
    <property type="entry name" value="Peptidase_S41A"/>
</dbReference>
<protein>
    <submittedName>
        <fullName evidence="8">Carboxy-terminal protease</fullName>
        <ecNumber evidence="8">3.4.21.102</ecNumber>
    </submittedName>
</protein>
<dbReference type="PROSITE" id="PS50106">
    <property type="entry name" value="PDZ"/>
    <property type="match status" value="1"/>
</dbReference>
<dbReference type="PANTHER" id="PTHR32060">
    <property type="entry name" value="TAIL-SPECIFIC PROTEASE"/>
    <property type="match status" value="1"/>
</dbReference>
<dbReference type="InterPro" id="IPR020992">
    <property type="entry name" value="Tail_Prtase_C"/>
</dbReference>
<evidence type="ECO:0000256" key="5">
    <source>
        <dbReference type="RuleBase" id="RU004404"/>
    </source>
</evidence>
<dbReference type="STRING" id="740709.A10D4_02287"/>
<dbReference type="AlphaFoldDB" id="K2KGA4"/>
<dbReference type="EC" id="3.4.21.102" evidence="8"/>
<dbReference type="CDD" id="cd07560">
    <property type="entry name" value="Peptidase_S41_CPP"/>
    <property type="match status" value="1"/>
</dbReference>
<dbReference type="PANTHER" id="PTHR32060:SF22">
    <property type="entry name" value="CARBOXYL-TERMINAL-PROCESSING PEPTIDASE 3, CHLOROPLASTIC"/>
    <property type="match status" value="1"/>
</dbReference>
<dbReference type="SMART" id="SM00228">
    <property type="entry name" value="PDZ"/>
    <property type="match status" value="1"/>
</dbReference>
<keyword evidence="4 5" id="KW-0720">Serine protease</keyword>
<evidence type="ECO:0000256" key="2">
    <source>
        <dbReference type="ARBA" id="ARBA00022670"/>
    </source>
</evidence>
<dbReference type="GO" id="GO:0006508">
    <property type="term" value="P:proteolysis"/>
    <property type="evidence" value="ECO:0007669"/>
    <property type="project" value="UniProtKB-KW"/>
</dbReference>
<keyword evidence="2 5" id="KW-0645">Protease</keyword>
<evidence type="ECO:0000256" key="6">
    <source>
        <dbReference type="SAM" id="SignalP"/>
    </source>
</evidence>
<dbReference type="Gene3D" id="3.90.226.10">
    <property type="entry name" value="2-enoyl-CoA Hydratase, Chain A, domain 1"/>
    <property type="match status" value="1"/>
</dbReference>
<dbReference type="Pfam" id="PF17804">
    <property type="entry name" value="TSP_NTD"/>
    <property type="match status" value="1"/>
</dbReference>
<feature type="chain" id="PRO_5003859784" evidence="6">
    <location>
        <begin position="23"/>
        <end position="687"/>
    </location>
</feature>
<dbReference type="NCBIfam" id="NF008388">
    <property type="entry name" value="PRK11186.1"/>
    <property type="match status" value="1"/>
</dbReference>
<dbReference type="EMBL" id="AMRG01000002">
    <property type="protein sequence ID" value="EKE87033.1"/>
    <property type="molecule type" value="Genomic_DNA"/>
</dbReference>
<dbReference type="CDD" id="cd06782">
    <property type="entry name" value="cpPDZ_CPP-like"/>
    <property type="match status" value="1"/>
</dbReference>
<comment type="similarity">
    <text evidence="1 5">Belongs to the peptidase S41A family.</text>
</comment>
<keyword evidence="6" id="KW-0732">Signal</keyword>
<dbReference type="eggNOG" id="COG0793">
    <property type="taxonomic scope" value="Bacteria"/>
</dbReference>
<dbReference type="Gene3D" id="2.30.42.10">
    <property type="match status" value="1"/>
</dbReference>
<organism evidence="8 9">
    <name type="scientific">Idiomarina xiamenensis 10-D-4</name>
    <dbReference type="NCBI Taxonomy" id="740709"/>
    <lineage>
        <taxon>Bacteria</taxon>
        <taxon>Pseudomonadati</taxon>
        <taxon>Pseudomonadota</taxon>
        <taxon>Gammaproteobacteria</taxon>
        <taxon>Alteromonadales</taxon>
        <taxon>Idiomarinaceae</taxon>
        <taxon>Idiomarina</taxon>
    </lineage>
</organism>
<keyword evidence="3 5" id="KW-0378">Hydrolase</keyword>
<evidence type="ECO:0000313" key="8">
    <source>
        <dbReference type="EMBL" id="EKE87033.1"/>
    </source>
</evidence>
<name>K2KGA4_9GAMM</name>
<dbReference type="Proteomes" id="UP000014115">
    <property type="component" value="Unassembled WGS sequence"/>
</dbReference>
<dbReference type="InterPro" id="IPR036034">
    <property type="entry name" value="PDZ_sf"/>
</dbReference>
<dbReference type="Pfam" id="PF11818">
    <property type="entry name" value="DUF3340"/>
    <property type="match status" value="1"/>
</dbReference>
<feature type="signal peptide" evidence="6">
    <location>
        <begin position="1"/>
        <end position="22"/>
    </location>
</feature>